<proteinExistence type="predicted"/>
<dbReference type="SUPFAM" id="SSF142795">
    <property type="entry name" value="CAC2185-like"/>
    <property type="match status" value="1"/>
</dbReference>
<dbReference type="InterPro" id="IPR037226">
    <property type="entry name" value="CAC2185-like_sf"/>
</dbReference>
<dbReference type="AlphaFoldDB" id="A0A256VFD6"/>
<reference evidence="1 2" key="2">
    <citation type="submission" date="2017-09" db="EMBL/GenBank/DDBJ databases">
        <title>Tripartite evolution among Lactobacillus johnsonii, Lactobacillus taiwanensis, Lactobacillus reuteri and their rodent host.</title>
        <authorList>
            <person name="Wang T."/>
            <person name="Knowles S."/>
            <person name="Cheng C."/>
        </authorList>
    </citation>
    <scope>NUCLEOTIDE SEQUENCE [LARGE SCALE GENOMIC DNA]</scope>
    <source>
        <strain evidence="1 2">103v</strain>
    </source>
</reference>
<accession>A0A256VFD6</accession>
<dbReference type="EMBL" id="NGQC01000065">
    <property type="protein sequence ID" value="OYT02197.1"/>
    <property type="molecule type" value="Genomic_DNA"/>
</dbReference>
<evidence type="ECO:0000313" key="1">
    <source>
        <dbReference type="EMBL" id="OYT02197.1"/>
    </source>
</evidence>
<sequence>MKIITRLRQLGLQKKLQRQLNNKDFTIISSTCVGGKIYHDLGLKFTSPTINLWIGANDFLKFVKNLKYYLENCDLSEVKETNEEHPVGVLGEGNERIIIHFTHYPNFKIAKEKWNLRKKRVNYDKIYVFFTDMNGGDNVDIVKTFNKLPYKNKVMFTGKDLSRYPNTFFIKGCCEDGHLGEWWSIDQKNGYYFYQQFDYVKFLNQNVEE</sequence>
<evidence type="ECO:0008006" key="3">
    <source>
        <dbReference type="Google" id="ProtNLM"/>
    </source>
</evidence>
<dbReference type="Pfam" id="PF08942">
    <property type="entry name" value="DUF1919"/>
    <property type="match status" value="1"/>
</dbReference>
<organism evidence="1 2">
    <name type="scientific">Limosilactobacillus reuteri</name>
    <name type="common">Lactobacillus reuteri</name>
    <dbReference type="NCBI Taxonomy" id="1598"/>
    <lineage>
        <taxon>Bacteria</taxon>
        <taxon>Bacillati</taxon>
        <taxon>Bacillota</taxon>
        <taxon>Bacilli</taxon>
        <taxon>Lactobacillales</taxon>
        <taxon>Lactobacillaceae</taxon>
        <taxon>Limosilactobacillus</taxon>
    </lineage>
</organism>
<dbReference type="Proteomes" id="UP000216122">
    <property type="component" value="Unassembled WGS sequence"/>
</dbReference>
<comment type="caution">
    <text evidence="1">The sequence shown here is derived from an EMBL/GenBank/DDBJ whole genome shotgun (WGS) entry which is preliminary data.</text>
</comment>
<evidence type="ECO:0000313" key="2">
    <source>
        <dbReference type="Proteomes" id="UP000216122"/>
    </source>
</evidence>
<gene>
    <name evidence="1" type="ORF">CBG21_08920</name>
</gene>
<dbReference type="RefSeq" id="WP_094504571.1">
    <property type="nucleotide sequence ID" value="NZ_NGPH01000033.1"/>
</dbReference>
<protein>
    <recommendedName>
        <fullName evidence="3">DUF1919 domain-containing protein</fullName>
    </recommendedName>
</protein>
<dbReference type="InterPro" id="IPR015037">
    <property type="entry name" value="DUF1919"/>
</dbReference>
<reference evidence="2" key="1">
    <citation type="submission" date="2017-05" db="EMBL/GenBank/DDBJ databases">
        <authorList>
            <person name="Lin X.B."/>
            <person name="Stothard P."/>
            <person name="Tasseva G."/>
            <person name="Walter J."/>
        </authorList>
    </citation>
    <scope>NUCLEOTIDE SEQUENCE [LARGE SCALE GENOMIC DNA]</scope>
    <source>
        <strain evidence="2">103v</strain>
    </source>
</reference>
<name>A0A256VFD6_LIMRT</name>